<dbReference type="InterPro" id="IPR011990">
    <property type="entry name" value="TPR-like_helical_dom_sf"/>
</dbReference>
<keyword evidence="2" id="KW-1133">Transmembrane helix</keyword>
<name>V6S1X8_9FLAO</name>
<evidence type="ECO:0000313" key="4">
    <source>
        <dbReference type="EMBL" id="TWI10793.1"/>
    </source>
</evidence>
<keyword evidence="5" id="KW-1185">Reference proteome</keyword>
<dbReference type="InterPro" id="IPR019734">
    <property type="entry name" value="TPR_rpt"/>
</dbReference>
<evidence type="ECO:0000256" key="1">
    <source>
        <dbReference type="PROSITE-ProRule" id="PRU00339"/>
    </source>
</evidence>
<feature type="transmembrane region" description="Helical" evidence="2">
    <location>
        <begin position="62"/>
        <end position="80"/>
    </location>
</feature>
<protein>
    <submittedName>
        <fullName evidence="4">Tetratricopeptide repeat protein</fullName>
    </submittedName>
</protein>
<evidence type="ECO:0000259" key="3">
    <source>
        <dbReference type="Pfam" id="PF21545"/>
    </source>
</evidence>
<sequence length="263" mass="29067">MATYNKRGYKAPKPKDEAVENQVEVDELDNIQEEDSATAGVFNTLDESANKLEDWVAKNQKYIFGFVGAIAVAAAGYLMYDKFIVEPKEDEAANEMFQAQQYFQQAVDGQTANDSLYNLALKGGEGKLGFIGIADNYSGTKAANLAHYYAGMAYLNTGKFKEAVQQLEQFKSEDMFLKAIATGAIGDAFSELGQKEDALSYYQKAAEANANDFTTPRYLYKAGQMALEMGKKAEALKFFTQIKEQYETSQEGVTIDAMIAMLD</sequence>
<accession>V6S1X8</accession>
<reference evidence="4 5" key="1">
    <citation type="journal article" date="2015" name="Stand. Genomic Sci.">
        <title>Genomic Encyclopedia of Bacterial and Archaeal Type Strains, Phase III: the genomes of soil and plant-associated and newly described type strains.</title>
        <authorList>
            <person name="Whitman W.B."/>
            <person name="Woyke T."/>
            <person name="Klenk H.P."/>
            <person name="Zhou Y."/>
            <person name="Lilburn T.G."/>
            <person name="Beck B.J."/>
            <person name="De Vos P."/>
            <person name="Vandamme P."/>
            <person name="Eisen J.A."/>
            <person name="Garrity G."/>
            <person name="Hugenholtz P."/>
            <person name="Kyrpides N.C."/>
        </authorList>
    </citation>
    <scope>NUCLEOTIDE SEQUENCE [LARGE SCALE GENOMIC DNA]</scope>
    <source>
        <strain evidence="4 5">CGMCC 1.7270</strain>
    </source>
</reference>
<feature type="domain" description="ESX-1 secretion system protein EccA1-like N-terminal" evidence="3">
    <location>
        <begin position="140"/>
        <end position="245"/>
    </location>
</feature>
<feature type="repeat" description="TPR" evidence="1">
    <location>
        <begin position="179"/>
        <end position="212"/>
    </location>
</feature>
<dbReference type="Pfam" id="PF21545">
    <property type="entry name" value="T7SS_EccA1_N"/>
    <property type="match status" value="1"/>
</dbReference>
<keyword evidence="1" id="KW-0802">TPR repeat</keyword>
<dbReference type="STRING" id="1341154.FCR2A7T_10060"/>
<comment type="caution">
    <text evidence="4">The sequence shown here is derived from an EMBL/GenBank/DDBJ whole genome shotgun (WGS) entry which is preliminary data.</text>
</comment>
<organism evidence="4 5">
    <name type="scientific">Flavobacterium cauense R2A-7</name>
    <dbReference type="NCBI Taxonomy" id="1341154"/>
    <lineage>
        <taxon>Bacteria</taxon>
        <taxon>Pseudomonadati</taxon>
        <taxon>Bacteroidota</taxon>
        <taxon>Flavobacteriia</taxon>
        <taxon>Flavobacteriales</taxon>
        <taxon>Flavobacteriaceae</taxon>
        <taxon>Flavobacterium</taxon>
    </lineage>
</organism>
<dbReference type="Gene3D" id="1.25.40.10">
    <property type="entry name" value="Tetratricopeptide repeat domain"/>
    <property type="match status" value="1"/>
</dbReference>
<evidence type="ECO:0000256" key="2">
    <source>
        <dbReference type="SAM" id="Phobius"/>
    </source>
</evidence>
<dbReference type="AlphaFoldDB" id="V6S1X8"/>
<dbReference type="OrthoDB" id="9808622at2"/>
<evidence type="ECO:0000313" key="5">
    <source>
        <dbReference type="Proteomes" id="UP000319848"/>
    </source>
</evidence>
<dbReference type="SMART" id="SM00028">
    <property type="entry name" value="TPR"/>
    <property type="match status" value="2"/>
</dbReference>
<gene>
    <name evidence="4" type="ORF">IP98_02144</name>
</gene>
<dbReference type="EMBL" id="VLKQ01000009">
    <property type="protein sequence ID" value="TWI10793.1"/>
    <property type="molecule type" value="Genomic_DNA"/>
</dbReference>
<dbReference type="Proteomes" id="UP000319848">
    <property type="component" value="Unassembled WGS sequence"/>
</dbReference>
<proteinExistence type="predicted"/>
<dbReference type="PROSITE" id="PS50005">
    <property type="entry name" value="TPR"/>
    <property type="match status" value="1"/>
</dbReference>
<dbReference type="RefSeq" id="WP_023570168.1">
    <property type="nucleotide sequence ID" value="NZ_AVBI01000012.1"/>
</dbReference>
<dbReference type="SUPFAM" id="SSF48452">
    <property type="entry name" value="TPR-like"/>
    <property type="match status" value="1"/>
</dbReference>
<keyword evidence="2" id="KW-0472">Membrane</keyword>
<keyword evidence="2" id="KW-0812">Transmembrane</keyword>
<dbReference type="InterPro" id="IPR049078">
    <property type="entry name" value="T7SS_EccA1-like_N"/>
</dbReference>